<dbReference type="Gramene" id="CDF38665">
    <property type="protein sequence ID" value="CDF38665"/>
    <property type="gene ID" value="CHC_T00001174001"/>
</dbReference>
<accession>R7QMQ2</accession>
<evidence type="ECO:0000313" key="3">
    <source>
        <dbReference type="Proteomes" id="UP000012073"/>
    </source>
</evidence>
<evidence type="ECO:0000313" key="2">
    <source>
        <dbReference type="EMBL" id="CDF38665.1"/>
    </source>
</evidence>
<reference evidence="3" key="1">
    <citation type="journal article" date="2013" name="Proc. Natl. Acad. Sci. U.S.A.">
        <title>Genome structure and metabolic features in the red seaweed Chondrus crispus shed light on evolution of the Archaeplastida.</title>
        <authorList>
            <person name="Collen J."/>
            <person name="Porcel B."/>
            <person name="Carre W."/>
            <person name="Ball S.G."/>
            <person name="Chaparro C."/>
            <person name="Tonon T."/>
            <person name="Barbeyron T."/>
            <person name="Michel G."/>
            <person name="Noel B."/>
            <person name="Valentin K."/>
            <person name="Elias M."/>
            <person name="Artiguenave F."/>
            <person name="Arun A."/>
            <person name="Aury J.M."/>
            <person name="Barbosa-Neto J.F."/>
            <person name="Bothwell J.H."/>
            <person name="Bouget F.Y."/>
            <person name="Brillet L."/>
            <person name="Cabello-Hurtado F."/>
            <person name="Capella-Gutierrez S."/>
            <person name="Charrier B."/>
            <person name="Cladiere L."/>
            <person name="Cock J.M."/>
            <person name="Coelho S.M."/>
            <person name="Colleoni C."/>
            <person name="Czjzek M."/>
            <person name="Da Silva C."/>
            <person name="Delage L."/>
            <person name="Denoeud F."/>
            <person name="Deschamps P."/>
            <person name="Dittami S.M."/>
            <person name="Gabaldon T."/>
            <person name="Gachon C.M."/>
            <person name="Groisillier A."/>
            <person name="Herve C."/>
            <person name="Jabbari K."/>
            <person name="Katinka M."/>
            <person name="Kloareg B."/>
            <person name="Kowalczyk N."/>
            <person name="Labadie K."/>
            <person name="Leblanc C."/>
            <person name="Lopez P.J."/>
            <person name="McLachlan D.H."/>
            <person name="Meslet-Cladiere L."/>
            <person name="Moustafa A."/>
            <person name="Nehr Z."/>
            <person name="Nyvall Collen P."/>
            <person name="Panaud O."/>
            <person name="Partensky F."/>
            <person name="Poulain J."/>
            <person name="Rensing S.A."/>
            <person name="Rousvoal S."/>
            <person name="Samson G."/>
            <person name="Symeonidi A."/>
            <person name="Weissenbach J."/>
            <person name="Zambounis A."/>
            <person name="Wincker P."/>
            <person name="Boyen C."/>
        </authorList>
    </citation>
    <scope>NUCLEOTIDE SEQUENCE [LARGE SCALE GENOMIC DNA]</scope>
    <source>
        <strain evidence="3">cv. Stackhouse</strain>
    </source>
</reference>
<keyword evidence="3" id="KW-1185">Reference proteome</keyword>
<protein>
    <submittedName>
        <fullName evidence="2">Uncharacterized protein</fullName>
    </submittedName>
</protein>
<gene>
    <name evidence="2" type="ORF">CHC_T00001174001</name>
</gene>
<dbReference type="EMBL" id="HG001950">
    <property type="protein sequence ID" value="CDF38665.1"/>
    <property type="molecule type" value="Genomic_DNA"/>
</dbReference>
<dbReference type="OMA" id="WASEYME"/>
<dbReference type="OrthoDB" id="4670at2759"/>
<feature type="region of interest" description="Disordered" evidence="1">
    <location>
        <begin position="1"/>
        <end position="23"/>
    </location>
</feature>
<dbReference type="KEGG" id="ccp:CHC_T00001174001"/>
<feature type="compositionally biased region" description="Basic and acidic residues" evidence="1">
    <location>
        <begin position="393"/>
        <end position="407"/>
    </location>
</feature>
<dbReference type="AlphaFoldDB" id="R7QMQ2"/>
<organism evidence="2 3">
    <name type="scientific">Chondrus crispus</name>
    <name type="common">Carrageen Irish moss</name>
    <name type="synonym">Polymorpha crispa</name>
    <dbReference type="NCBI Taxonomy" id="2769"/>
    <lineage>
        <taxon>Eukaryota</taxon>
        <taxon>Rhodophyta</taxon>
        <taxon>Florideophyceae</taxon>
        <taxon>Rhodymeniophycidae</taxon>
        <taxon>Gigartinales</taxon>
        <taxon>Gigartinaceae</taxon>
        <taxon>Chondrus</taxon>
    </lineage>
</organism>
<feature type="region of interest" description="Disordered" evidence="1">
    <location>
        <begin position="84"/>
        <end position="105"/>
    </location>
</feature>
<sequence>MNRGGTERQPTFGGHRAADSFGDPAALPALVPDKTEEAWAVAAWRAWWTQDTGLLHWQVNNLSAPESFRCDKEHRKPNVENLLTRQRGPSWPTDRPVIDTKSEGQPTVTTREQWANCLLTYGTAEGQQDTHGECPSSVVNFNTAAGIAVVVREKTRFPPNRMSSLWYTTARFEELYEEKAQEVRKMSEFRDVLFPSWTSWLNIAQDVGTHLSRPVYLSDSYLINFAGELASASLIVVRYPEKYRKLVDQIYEDGLDARWTFGWSGLLACFTQLWTKERIHIAMLNGLSLLALNSGQEVEHIDPNVRSMLYGYAAFAVSTRAVGKRIAEDRKVELLRRYTTESGKTCRGSGVCATRLACSILKIPAEASHMDGLPAFATGWASEYMEFKPGNQKPEHGESHDDVEMKHGSSNAWRYPHSHI</sequence>
<name>R7QMQ2_CHOCR</name>
<evidence type="ECO:0000256" key="1">
    <source>
        <dbReference type="SAM" id="MobiDB-lite"/>
    </source>
</evidence>
<feature type="region of interest" description="Disordered" evidence="1">
    <location>
        <begin position="388"/>
        <end position="420"/>
    </location>
</feature>
<dbReference type="RefSeq" id="XP_005718570.1">
    <property type="nucleotide sequence ID" value="XM_005718513.1"/>
</dbReference>
<dbReference type="GeneID" id="17326289"/>
<proteinExistence type="predicted"/>
<dbReference type="Proteomes" id="UP000012073">
    <property type="component" value="Unassembled WGS sequence"/>
</dbReference>